<dbReference type="Gene3D" id="3.10.180.10">
    <property type="entry name" value="2,3-Dihydroxybiphenyl 1,2-Dioxygenase, domain 1"/>
    <property type="match status" value="1"/>
</dbReference>
<dbReference type="Proteomes" id="UP000722485">
    <property type="component" value="Unassembled WGS sequence"/>
</dbReference>
<keyword evidence="3" id="KW-1185">Reference proteome</keyword>
<gene>
    <name evidence="2" type="ORF">G7Z17_g11251</name>
</gene>
<evidence type="ECO:0000256" key="1">
    <source>
        <dbReference type="SAM" id="MobiDB-lite"/>
    </source>
</evidence>
<dbReference type="EMBL" id="JAANBB010000411">
    <property type="protein sequence ID" value="KAF7542817.1"/>
    <property type="molecule type" value="Genomic_DNA"/>
</dbReference>
<accession>A0A9P5GXE6</accession>
<evidence type="ECO:0000313" key="2">
    <source>
        <dbReference type="EMBL" id="KAF7542817.1"/>
    </source>
</evidence>
<organism evidence="2 3">
    <name type="scientific">Cylindrodendrum hubeiense</name>
    <dbReference type="NCBI Taxonomy" id="595255"/>
    <lineage>
        <taxon>Eukaryota</taxon>
        <taxon>Fungi</taxon>
        <taxon>Dikarya</taxon>
        <taxon>Ascomycota</taxon>
        <taxon>Pezizomycotina</taxon>
        <taxon>Sordariomycetes</taxon>
        <taxon>Hypocreomycetidae</taxon>
        <taxon>Hypocreales</taxon>
        <taxon>Nectriaceae</taxon>
        <taxon>Cylindrodendrum</taxon>
    </lineage>
</organism>
<feature type="compositionally biased region" description="Polar residues" evidence="1">
    <location>
        <begin position="32"/>
        <end position="45"/>
    </location>
</feature>
<dbReference type="InterPro" id="IPR029068">
    <property type="entry name" value="Glyas_Bleomycin-R_OHBP_Dase"/>
</dbReference>
<dbReference type="AlphaFoldDB" id="A0A9P5GXE6"/>
<dbReference type="OrthoDB" id="4978182at2759"/>
<sequence>MWSLPSQVTVSVRPLAIDTRTPSPTPGLMHGSSPTNSESEQRTPSPISPDLVRPEVAESEAGFYGWSAGLHRPSVKEADVIPVPMRWSPVETQPREVTAGALDQQASPRVPDMGPSEFIMISCFNIHRAQWFYSRCFGWTFLGDVNKPESSDEAMRRHGSSPYDVQSMNFFTCNPSTNSHSITGALLQRNDPPATQHDEQARVLRGRVAAVCHFRVPDIGDAADRIEDNLGVVRSLRFGIRGMMDIGEFMDPEGNVFGLVAYHPEIIGV</sequence>
<protein>
    <recommendedName>
        <fullName evidence="4">VOC domain-containing protein</fullName>
    </recommendedName>
</protein>
<dbReference type="SUPFAM" id="SSF54593">
    <property type="entry name" value="Glyoxalase/Bleomycin resistance protein/Dihydroxybiphenyl dioxygenase"/>
    <property type="match status" value="1"/>
</dbReference>
<feature type="region of interest" description="Disordered" evidence="1">
    <location>
        <begin position="13"/>
        <end position="50"/>
    </location>
</feature>
<comment type="caution">
    <text evidence="2">The sequence shown here is derived from an EMBL/GenBank/DDBJ whole genome shotgun (WGS) entry which is preliminary data.</text>
</comment>
<evidence type="ECO:0008006" key="4">
    <source>
        <dbReference type="Google" id="ProtNLM"/>
    </source>
</evidence>
<name>A0A9P5GXE6_9HYPO</name>
<proteinExistence type="predicted"/>
<reference evidence="2" key="1">
    <citation type="submission" date="2020-03" db="EMBL/GenBank/DDBJ databases">
        <title>Draft Genome Sequence of Cylindrodendrum hubeiense.</title>
        <authorList>
            <person name="Buettner E."/>
            <person name="Kellner H."/>
        </authorList>
    </citation>
    <scope>NUCLEOTIDE SEQUENCE</scope>
    <source>
        <strain evidence="2">IHI 201604</strain>
    </source>
</reference>
<evidence type="ECO:0000313" key="3">
    <source>
        <dbReference type="Proteomes" id="UP000722485"/>
    </source>
</evidence>